<dbReference type="Proteomes" id="UP000091820">
    <property type="component" value="Unassembled WGS sequence"/>
</dbReference>
<dbReference type="AlphaFoldDB" id="A0A1A9X502"/>
<feature type="compositionally biased region" description="Basic and acidic residues" evidence="1">
    <location>
        <begin position="258"/>
        <end position="279"/>
    </location>
</feature>
<dbReference type="EnsemblMetazoa" id="GBRI044444-RA">
    <property type="protein sequence ID" value="GBRI044444-PA"/>
    <property type="gene ID" value="GBRI044444"/>
</dbReference>
<feature type="region of interest" description="Disordered" evidence="1">
    <location>
        <begin position="240"/>
        <end position="290"/>
    </location>
</feature>
<evidence type="ECO:0000313" key="4">
    <source>
        <dbReference type="Proteomes" id="UP000091820"/>
    </source>
</evidence>
<evidence type="ECO:0000259" key="2">
    <source>
        <dbReference type="PROSITE" id="PS51837"/>
    </source>
</evidence>
<protein>
    <submittedName>
        <fullName evidence="3">LITAF domain-containing protein</fullName>
    </submittedName>
</protein>
<dbReference type="Pfam" id="PF10601">
    <property type="entry name" value="zf-LITAF-like"/>
    <property type="match status" value="1"/>
</dbReference>
<accession>A0A1A9X502</accession>
<reference evidence="4" key="1">
    <citation type="submission" date="2014-03" db="EMBL/GenBank/DDBJ databases">
        <authorList>
            <person name="Aksoy S."/>
            <person name="Warren W."/>
            <person name="Wilson R.K."/>
        </authorList>
    </citation>
    <scope>NUCLEOTIDE SEQUENCE [LARGE SCALE GENOMIC DNA]</scope>
    <source>
        <strain evidence="4">IAEA</strain>
    </source>
</reference>
<evidence type="ECO:0000313" key="3">
    <source>
        <dbReference type="EnsemblMetazoa" id="GBRI044444-PA"/>
    </source>
</evidence>
<dbReference type="VEuPathDB" id="VectorBase:GBRI044444"/>
<reference evidence="3" key="2">
    <citation type="submission" date="2020-05" db="UniProtKB">
        <authorList>
            <consortium name="EnsemblMetazoa"/>
        </authorList>
    </citation>
    <scope>IDENTIFICATION</scope>
    <source>
        <strain evidence="3">IAEA</strain>
    </source>
</reference>
<organism evidence="3 4">
    <name type="scientific">Glossina brevipalpis</name>
    <dbReference type="NCBI Taxonomy" id="37001"/>
    <lineage>
        <taxon>Eukaryota</taxon>
        <taxon>Metazoa</taxon>
        <taxon>Ecdysozoa</taxon>
        <taxon>Arthropoda</taxon>
        <taxon>Hexapoda</taxon>
        <taxon>Insecta</taxon>
        <taxon>Pterygota</taxon>
        <taxon>Neoptera</taxon>
        <taxon>Endopterygota</taxon>
        <taxon>Diptera</taxon>
        <taxon>Brachycera</taxon>
        <taxon>Muscomorpha</taxon>
        <taxon>Hippoboscoidea</taxon>
        <taxon>Glossinidae</taxon>
        <taxon>Glossina</taxon>
    </lineage>
</organism>
<feature type="compositionally biased region" description="Polar residues" evidence="1">
    <location>
        <begin position="55"/>
        <end position="65"/>
    </location>
</feature>
<sequence length="335" mass="37989">MESGTKGVGENGIHYVRCLKCRKILKCSRFDTAVLLDHIRNDHPEIEIVGKGSESKATSQRPNSRQSRRDSTVSDSALSRNGGPPDIEMTHYSIKSEQLDNLPEIKPCNYDKNSDAKMIYTRRYKINSPPATTPNTLHTPVKRSLYRTSIEKWRPANGTIYCPKCGCDKRPLIRTRTERFTYNSCGACCLLGCWPFCFLPCLFPGQDMEYLHCANCKTFLGLYDRNCNCIKPNREFVENKKNSQKDDVDAITPVKPETPAHSRDGGGTELETKEDKEHLPSIVIDGNPVPPETLVKLQKLRKYSKIAGIDMDELTGIDPKKFENENNEQRVKKDN</sequence>
<dbReference type="STRING" id="37001.A0A1A9X502"/>
<keyword evidence="4" id="KW-1185">Reference proteome</keyword>
<proteinExistence type="predicted"/>
<name>A0A1A9X502_9MUSC</name>
<feature type="domain" description="LITAF" evidence="2">
    <location>
        <begin position="142"/>
        <end position="225"/>
    </location>
</feature>
<feature type="region of interest" description="Disordered" evidence="1">
    <location>
        <begin position="47"/>
        <end position="88"/>
    </location>
</feature>
<dbReference type="PROSITE" id="PS51837">
    <property type="entry name" value="LITAF"/>
    <property type="match status" value="1"/>
</dbReference>
<dbReference type="SMART" id="SM00714">
    <property type="entry name" value="LITAF"/>
    <property type="match status" value="1"/>
</dbReference>
<dbReference type="InterPro" id="IPR006629">
    <property type="entry name" value="LITAF"/>
</dbReference>
<evidence type="ECO:0000256" key="1">
    <source>
        <dbReference type="SAM" id="MobiDB-lite"/>
    </source>
</evidence>